<feature type="signal peptide" evidence="4">
    <location>
        <begin position="1"/>
        <end position="16"/>
    </location>
</feature>
<feature type="domain" description="Pectinesterase inhibitor" evidence="5">
    <location>
        <begin position="25"/>
        <end position="174"/>
    </location>
</feature>
<organism evidence="6 7">
    <name type="scientific">Ananas comosus</name>
    <name type="common">Pineapple</name>
    <name type="synonym">Ananas ananas</name>
    <dbReference type="NCBI Taxonomy" id="4615"/>
    <lineage>
        <taxon>Eukaryota</taxon>
        <taxon>Viridiplantae</taxon>
        <taxon>Streptophyta</taxon>
        <taxon>Embryophyta</taxon>
        <taxon>Tracheophyta</taxon>
        <taxon>Spermatophyta</taxon>
        <taxon>Magnoliopsida</taxon>
        <taxon>Liliopsida</taxon>
        <taxon>Poales</taxon>
        <taxon>Bromeliaceae</taxon>
        <taxon>Bromelioideae</taxon>
        <taxon>Ananas</taxon>
    </lineage>
</organism>
<dbReference type="PANTHER" id="PTHR35357:SF19">
    <property type="entry name" value="OS05G0283200 PROTEIN"/>
    <property type="match status" value="1"/>
</dbReference>
<dbReference type="PANTHER" id="PTHR35357">
    <property type="entry name" value="OS02G0537100 PROTEIN"/>
    <property type="match status" value="1"/>
</dbReference>
<protein>
    <submittedName>
        <fullName evidence="9">Uncharacterized protein LOC109708415</fullName>
    </submittedName>
</protein>
<reference evidence="6 7" key="1">
    <citation type="journal article" date="2016" name="DNA Res.">
        <title>The draft genome of MD-2 pineapple using hybrid error correction of long reads.</title>
        <authorList>
            <person name="Redwan R.M."/>
            <person name="Saidin A."/>
            <person name="Kumar S.V."/>
        </authorList>
    </citation>
    <scope>NUCLEOTIDE SEQUENCE [LARGE SCALE GENOMIC DNA]</scope>
    <source>
        <strain evidence="7">cv. MD2</strain>
        <tissue evidence="6">Leaf</tissue>
    </source>
</reference>
<name>A0A199VJX1_ANACO</name>
<keyword evidence="2" id="KW-1015">Disulfide bond</keyword>
<evidence type="ECO:0000313" key="8">
    <source>
        <dbReference type="Proteomes" id="UP000515123"/>
    </source>
</evidence>
<proteinExistence type="inferred from homology"/>
<dbReference type="Proteomes" id="UP000092600">
    <property type="component" value="Unassembled WGS sequence"/>
</dbReference>
<sequence length="178" mass="18894">MRPAAVLLVVVGAAVASSLLPLAASDSADVASICSRTPTPALCLSTSRRYAHTLSDPVDAHAVLSLQVRATVRRTKSAKLRVARLADSALMAVNPAAVEALRFCENMYTNALDTLGAVARAAEFRDKATAKIMLTLSLQNYASCDYGFKKIAAENPMARFDASLTKMGNNCIAINDMM</sequence>
<comment type="similarity">
    <text evidence="3">Belongs to the PMEI family.</text>
</comment>
<dbReference type="InterPro" id="IPR035513">
    <property type="entry name" value="Invertase/methylesterase_inhib"/>
</dbReference>
<dbReference type="Pfam" id="PF04043">
    <property type="entry name" value="PMEI"/>
    <property type="match status" value="1"/>
</dbReference>
<evidence type="ECO:0000259" key="5">
    <source>
        <dbReference type="SMART" id="SM00856"/>
    </source>
</evidence>
<dbReference type="Proteomes" id="UP000515123">
    <property type="component" value="Linkage group 4"/>
</dbReference>
<dbReference type="RefSeq" id="XP_020085731.1">
    <property type="nucleotide sequence ID" value="XM_020230142.1"/>
</dbReference>
<dbReference type="Gramene" id="Aco002553.1.mrna1">
    <property type="protein sequence ID" value="Aco002553.1.mrna1"/>
    <property type="gene ID" value="Aco002553.1.path1"/>
</dbReference>
<evidence type="ECO:0000256" key="4">
    <source>
        <dbReference type="SAM" id="SignalP"/>
    </source>
</evidence>
<evidence type="ECO:0000256" key="2">
    <source>
        <dbReference type="ARBA" id="ARBA00023157"/>
    </source>
</evidence>
<evidence type="ECO:0000313" key="7">
    <source>
        <dbReference type="Proteomes" id="UP000092600"/>
    </source>
</evidence>
<dbReference type="STRING" id="4615.A0A199VJX1"/>
<dbReference type="SMART" id="SM00856">
    <property type="entry name" value="PMEI"/>
    <property type="match status" value="1"/>
</dbReference>
<dbReference type="NCBIfam" id="TIGR01614">
    <property type="entry name" value="PME_inhib"/>
    <property type="match status" value="1"/>
</dbReference>
<dbReference type="GeneID" id="109708415"/>
<dbReference type="EMBL" id="LSRQ01001555">
    <property type="protein sequence ID" value="OAY77303.1"/>
    <property type="molecule type" value="Genomic_DNA"/>
</dbReference>
<dbReference type="OrthoDB" id="606736at2759"/>
<gene>
    <name evidence="9" type="primary">LOC109708415</name>
    <name evidence="6" type="ORF">ACMD2_01709</name>
</gene>
<accession>A0A199VJX1</accession>
<evidence type="ECO:0000256" key="1">
    <source>
        <dbReference type="ARBA" id="ARBA00022729"/>
    </source>
</evidence>
<feature type="chain" id="PRO_5044554562" evidence="4">
    <location>
        <begin position="17"/>
        <end position="178"/>
    </location>
</feature>
<evidence type="ECO:0000256" key="3">
    <source>
        <dbReference type="ARBA" id="ARBA00038471"/>
    </source>
</evidence>
<dbReference type="AlphaFoldDB" id="A0A199VJX1"/>
<dbReference type="InterPro" id="IPR006501">
    <property type="entry name" value="Pectinesterase_inhib_dom"/>
</dbReference>
<dbReference type="SMR" id="A0A199VJX1"/>
<evidence type="ECO:0000313" key="9">
    <source>
        <dbReference type="RefSeq" id="XP_020085731.1"/>
    </source>
</evidence>
<dbReference type="SUPFAM" id="SSF101148">
    <property type="entry name" value="Plant invertase/pectin methylesterase inhibitor"/>
    <property type="match status" value="1"/>
</dbReference>
<keyword evidence="1 4" id="KW-0732">Signal</keyword>
<reference evidence="9" key="2">
    <citation type="submission" date="2025-04" db="UniProtKB">
        <authorList>
            <consortium name="RefSeq"/>
        </authorList>
    </citation>
    <scope>IDENTIFICATION</scope>
    <source>
        <tissue evidence="9">Leaf</tissue>
    </source>
</reference>
<dbReference type="GO" id="GO:0004857">
    <property type="term" value="F:enzyme inhibitor activity"/>
    <property type="evidence" value="ECO:0007669"/>
    <property type="project" value="InterPro"/>
</dbReference>
<dbReference type="CDD" id="cd15800">
    <property type="entry name" value="PMEI-like_2"/>
    <property type="match status" value="1"/>
</dbReference>
<dbReference type="Gene3D" id="1.20.140.40">
    <property type="entry name" value="Invertase/pectin methylesterase inhibitor family protein"/>
    <property type="match status" value="1"/>
</dbReference>
<keyword evidence="8" id="KW-1185">Reference proteome</keyword>
<evidence type="ECO:0000313" key="6">
    <source>
        <dbReference type="EMBL" id="OAY77303.1"/>
    </source>
</evidence>